<comment type="caution">
    <text evidence="1">The sequence shown here is derived from an EMBL/GenBank/DDBJ whole genome shotgun (WGS) entry which is preliminary data.</text>
</comment>
<dbReference type="EMBL" id="CADEBC010000602">
    <property type="protein sequence ID" value="CAB3258968.1"/>
    <property type="molecule type" value="Genomic_DNA"/>
</dbReference>
<dbReference type="AlphaFoldDB" id="A0A8S1BKI3"/>
<proteinExistence type="predicted"/>
<protein>
    <submittedName>
        <fullName evidence="1">Uncharacterized protein</fullName>
    </submittedName>
</protein>
<name>A0A8S1BKI3_ARCPL</name>
<accession>A0A8S1BKI3</accession>
<evidence type="ECO:0000313" key="1">
    <source>
        <dbReference type="EMBL" id="CAB3258968.1"/>
    </source>
</evidence>
<organism evidence="1 2">
    <name type="scientific">Arctia plantaginis</name>
    <name type="common">Wood tiger moth</name>
    <name type="synonym">Phalaena plantaginis</name>
    <dbReference type="NCBI Taxonomy" id="874455"/>
    <lineage>
        <taxon>Eukaryota</taxon>
        <taxon>Metazoa</taxon>
        <taxon>Ecdysozoa</taxon>
        <taxon>Arthropoda</taxon>
        <taxon>Hexapoda</taxon>
        <taxon>Insecta</taxon>
        <taxon>Pterygota</taxon>
        <taxon>Neoptera</taxon>
        <taxon>Endopterygota</taxon>
        <taxon>Lepidoptera</taxon>
        <taxon>Glossata</taxon>
        <taxon>Ditrysia</taxon>
        <taxon>Noctuoidea</taxon>
        <taxon>Erebidae</taxon>
        <taxon>Arctiinae</taxon>
        <taxon>Arctia</taxon>
    </lineage>
</organism>
<sequence length="129" mass="15118">MIENKGRRYGENHKLSYSEITKMLREDNESKTNIENVDLHDDQAHLIEKELIGALANKKSALLDKPFIESQGRNDFLVLHPAFRDPHVTVIPNMIYYNIEKRCVNWLDDCNLHGMKARLLRQVQSPYKK</sequence>
<reference evidence="1 2" key="1">
    <citation type="submission" date="2020-04" db="EMBL/GenBank/DDBJ databases">
        <authorList>
            <person name="Wallbank WR R."/>
            <person name="Pardo Diaz C."/>
            <person name="Kozak K."/>
            <person name="Martin S."/>
            <person name="Jiggins C."/>
            <person name="Moest M."/>
            <person name="Warren A I."/>
            <person name="Byers J.R.P. K."/>
            <person name="Montejo-Kovacevich G."/>
            <person name="Yen C E."/>
        </authorList>
    </citation>
    <scope>NUCLEOTIDE SEQUENCE [LARGE SCALE GENOMIC DNA]</scope>
</reference>
<gene>
    <name evidence="1" type="ORF">APLA_LOCUS16791</name>
</gene>
<keyword evidence="2" id="KW-1185">Reference proteome</keyword>
<dbReference type="OrthoDB" id="7290447at2759"/>
<dbReference type="Proteomes" id="UP000494106">
    <property type="component" value="Unassembled WGS sequence"/>
</dbReference>
<evidence type="ECO:0000313" key="2">
    <source>
        <dbReference type="Proteomes" id="UP000494106"/>
    </source>
</evidence>